<gene>
    <name evidence="2" type="ORF">SLEP1_g13661</name>
</gene>
<dbReference type="EMBL" id="BPVZ01000016">
    <property type="protein sequence ID" value="GKV01071.1"/>
    <property type="molecule type" value="Genomic_DNA"/>
</dbReference>
<evidence type="ECO:0000313" key="2">
    <source>
        <dbReference type="EMBL" id="GKV01071.1"/>
    </source>
</evidence>
<organism evidence="2 3">
    <name type="scientific">Rubroshorea leprosula</name>
    <dbReference type="NCBI Taxonomy" id="152421"/>
    <lineage>
        <taxon>Eukaryota</taxon>
        <taxon>Viridiplantae</taxon>
        <taxon>Streptophyta</taxon>
        <taxon>Embryophyta</taxon>
        <taxon>Tracheophyta</taxon>
        <taxon>Spermatophyta</taxon>
        <taxon>Magnoliopsida</taxon>
        <taxon>eudicotyledons</taxon>
        <taxon>Gunneridae</taxon>
        <taxon>Pentapetalae</taxon>
        <taxon>rosids</taxon>
        <taxon>malvids</taxon>
        <taxon>Malvales</taxon>
        <taxon>Dipterocarpaceae</taxon>
        <taxon>Rubroshorea</taxon>
    </lineage>
</organism>
<name>A0AAV5IGM6_9ROSI</name>
<dbReference type="AlphaFoldDB" id="A0AAV5IGM6"/>
<keyword evidence="1" id="KW-0472">Membrane</keyword>
<accession>A0AAV5IGM6</accession>
<reference evidence="2 3" key="1">
    <citation type="journal article" date="2021" name="Commun. Biol.">
        <title>The genome of Shorea leprosula (Dipterocarpaceae) highlights the ecological relevance of drought in aseasonal tropical rainforests.</title>
        <authorList>
            <person name="Ng K.K.S."/>
            <person name="Kobayashi M.J."/>
            <person name="Fawcett J.A."/>
            <person name="Hatakeyama M."/>
            <person name="Paape T."/>
            <person name="Ng C.H."/>
            <person name="Ang C.C."/>
            <person name="Tnah L.H."/>
            <person name="Lee C.T."/>
            <person name="Nishiyama T."/>
            <person name="Sese J."/>
            <person name="O'Brien M.J."/>
            <person name="Copetti D."/>
            <person name="Mohd Noor M.I."/>
            <person name="Ong R.C."/>
            <person name="Putra M."/>
            <person name="Sireger I.Z."/>
            <person name="Indrioko S."/>
            <person name="Kosugi Y."/>
            <person name="Izuno A."/>
            <person name="Isagi Y."/>
            <person name="Lee S.L."/>
            <person name="Shimizu K.K."/>
        </authorList>
    </citation>
    <scope>NUCLEOTIDE SEQUENCE [LARGE SCALE GENOMIC DNA]</scope>
    <source>
        <strain evidence="2">214</strain>
    </source>
</reference>
<feature type="transmembrane region" description="Helical" evidence="1">
    <location>
        <begin position="14"/>
        <end position="35"/>
    </location>
</feature>
<evidence type="ECO:0000256" key="1">
    <source>
        <dbReference type="SAM" id="Phobius"/>
    </source>
</evidence>
<comment type="caution">
    <text evidence="2">The sequence shown here is derived from an EMBL/GenBank/DDBJ whole genome shotgun (WGS) entry which is preliminary data.</text>
</comment>
<keyword evidence="3" id="KW-1185">Reference proteome</keyword>
<evidence type="ECO:0000313" key="3">
    <source>
        <dbReference type="Proteomes" id="UP001054252"/>
    </source>
</evidence>
<sequence>MGCQRFTISLNNSLFLGLSSLAFVSFYFIVFYFLLI</sequence>
<keyword evidence="1" id="KW-0812">Transmembrane</keyword>
<proteinExistence type="predicted"/>
<keyword evidence="1" id="KW-1133">Transmembrane helix</keyword>
<protein>
    <submittedName>
        <fullName evidence="2">Uncharacterized protein</fullName>
    </submittedName>
</protein>
<dbReference type="Proteomes" id="UP001054252">
    <property type="component" value="Unassembled WGS sequence"/>
</dbReference>